<dbReference type="Proteomes" id="UP000652074">
    <property type="component" value="Unassembled WGS sequence"/>
</dbReference>
<evidence type="ECO:0000256" key="4">
    <source>
        <dbReference type="PROSITE-ProRule" id="PRU00433"/>
    </source>
</evidence>
<evidence type="ECO:0000313" key="7">
    <source>
        <dbReference type="EMBL" id="NMF89176.1"/>
    </source>
</evidence>
<feature type="signal peptide" evidence="5">
    <location>
        <begin position="1"/>
        <end position="22"/>
    </location>
</feature>
<evidence type="ECO:0000313" key="8">
    <source>
        <dbReference type="Proteomes" id="UP000652074"/>
    </source>
</evidence>
<proteinExistence type="predicted"/>
<reference evidence="7 8" key="1">
    <citation type="submission" date="2019-12" db="EMBL/GenBank/DDBJ databases">
        <title>Comparative genomics gives insights into the taxonomy of the Azoarcus-Aromatoleum group and reveals separate origins of nif in the plant-associated Azoarcus and non-plant-associated Aromatoleum sub-groups.</title>
        <authorList>
            <person name="Lafos M."/>
            <person name="Maluk M."/>
            <person name="Batista M."/>
            <person name="Junghare M."/>
            <person name="Carmona M."/>
            <person name="Faoro H."/>
            <person name="Cruz L.M."/>
            <person name="Battistoni F."/>
            <person name="De Souza E."/>
            <person name="Pedrosa F."/>
            <person name="Chen W.-M."/>
            <person name="Poole P.S."/>
            <person name="Dixon R.A."/>
            <person name="James E.K."/>
        </authorList>
    </citation>
    <scope>NUCLEOTIDE SEQUENCE [LARGE SCALE GENOMIC DNA]</scope>
    <source>
        <strain evidence="7 8">ToN1</strain>
    </source>
</reference>
<keyword evidence="1 4" id="KW-0349">Heme</keyword>
<dbReference type="InterPro" id="IPR036909">
    <property type="entry name" value="Cyt_c-like_dom_sf"/>
</dbReference>
<name>A0ABX1MR57_9RHOO</name>
<dbReference type="RefSeq" id="WP_169206553.1">
    <property type="nucleotide sequence ID" value="NZ_CP059560.1"/>
</dbReference>
<evidence type="ECO:0000256" key="1">
    <source>
        <dbReference type="ARBA" id="ARBA00022617"/>
    </source>
</evidence>
<organism evidence="7 8">
    <name type="scientific">Aromatoleum petrolei</name>
    <dbReference type="NCBI Taxonomy" id="76116"/>
    <lineage>
        <taxon>Bacteria</taxon>
        <taxon>Pseudomonadati</taxon>
        <taxon>Pseudomonadota</taxon>
        <taxon>Betaproteobacteria</taxon>
        <taxon>Rhodocyclales</taxon>
        <taxon>Rhodocyclaceae</taxon>
        <taxon>Aromatoleum</taxon>
    </lineage>
</organism>
<comment type="caution">
    <text evidence="7">The sequence shown here is derived from an EMBL/GenBank/DDBJ whole genome shotgun (WGS) entry which is preliminary data.</text>
</comment>
<evidence type="ECO:0000256" key="2">
    <source>
        <dbReference type="ARBA" id="ARBA00022723"/>
    </source>
</evidence>
<evidence type="ECO:0000259" key="6">
    <source>
        <dbReference type="PROSITE" id="PS51007"/>
    </source>
</evidence>
<feature type="domain" description="Cytochrome c" evidence="6">
    <location>
        <begin position="26"/>
        <end position="128"/>
    </location>
</feature>
<keyword evidence="5" id="KW-0732">Signal</keyword>
<dbReference type="PROSITE" id="PS51007">
    <property type="entry name" value="CYTC"/>
    <property type="match status" value="1"/>
</dbReference>
<dbReference type="EMBL" id="WTVR01000020">
    <property type="protein sequence ID" value="NMF89176.1"/>
    <property type="molecule type" value="Genomic_DNA"/>
</dbReference>
<dbReference type="InterPro" id="IPR009056">
    <property type="entry name" value="Cyt_c-like_dom"/>
</dbReference>
<protein>
    <submittedName>
        <fullName evidence="7">Cytochrome C</fullName>
    </submittedName>
</protein>
<sequence>MKTAARLVLSLLACAAATAVLAADPAAAERGRYLVSIAGCNDCHTEGYAQSDGKVPEPQWLTGSAVGFSGPWGVSYPGNLRLVAAMLDEAGWLERVRQGGLPPMPWSSLRAMSESDLLAIYRYLRDLGAAGEPAPQAVAPGQPIATPHFVFVPQPPQPLKTGALAR</sequence>
<evidence type="ECO:0000256" key="5">
    <source>
        <dbReference type="SAM" id="SignalP"/>
    </source>
</evidence>
<dbReference type="Gene3D" id="1.10.760.10">
    <property type="entry name" value="Cytochrome c-like domain"/>
    <property type="match status" value="1"/>
</dbReference>
<gene>
    <name evidence="7" type="ORF">GPA26_11895</name>
</gene>
<keyword evidence="3 4" id="KW-0408">Iron</keyword>
<feature type="chain" id="PRO_5047033082" evidence="5">
    <location>
        <begin position="23"/>
        <end position="166"/>
    </location>
</feature>
<accession>A0ABX1MR57</accession>
<keyword evidence="2 4" id="KW-0479">Metal-binding</keyword>
<evidence type="ECO:0000256" key="3">
    <source>
        <dbReference type="ARBA" id="ARBA00023004"/>
    </source>
</evidence>
<dbReference type="SUPFAM" id="SSF46626">
    <property type="entry name" value="Cytochrome c"/>
    <property type="match status" value="1"/>
</dbReference>
<keyword evidence="8" id="KW-1185">Reference proteome</keyword>